<feature type="compositionally biased region" description="Basic and acidic residues" evidence="5">
    <location>
        <begin position="275"/>
        <end position="288"/>
    </location>
</feature>
<gene>
    <name evidence="6" type="ORF">CJ030_MR1G015667</name>
</gene>
<dbReference type="GO" id="GO:0005634">
    <property type="term" value="C:nucleus"/>
    <property type="evidence" value="ECO:0007669"/>
    <property type="project" value="UniProtKB-SubCell"/>
</dbReference>
<dbReference type="OrthoDB" id="7344096at2759"/>
<name>A0A6A1WKY1_9ROSI</name>
<dbReference type="InterPro" id="IPR044159">
    <property type="entry name" value="IQM"/>
</dbReference>
<keyword evidence="3" id="KW-0963">Cytoplasm</keyword>
<sequence length="288" mass="32948">MALPSDYGHTGTMSMDSQERRETSESTAAVRLQKVYRSYRTRRRLADSAVVAEELWWQAIDYVGKGLCEDAKAQKLAFQHWIEAIDPRHRYGHNLNFYHEEWCKDDARQPFFYWLDIGDGKEVDLNNCPRSRLRQECIKYLGPKRKGLFHHSSFLAGGATLASGRLQAEQGKIKSVSAYSGHYRPTDENLGSFLTFLKENGINLDEVQVLSPIEDHERYESKEGSEIGELMNMVPLPFQASNEIEKLGPSDSCIFASKRRMSTYRRSLPCNLTSPKEKGSKDRNIAQD</sequence>
<comment type="subcellular location">
    <subcellularLocation>
        <location evidence="2">Cytoplasm</location>
    </subcellularLocation>
    <subcellularLocation>
        <location evidence="1">Nucleus</location>
    </subcellularLocation>
</comment>
<dbReference type="GO" id="GO:0005737">
    <property type="term" value="C:cytoplasm"/>
    <property type="evidence" value="ECO:0007669"/>
    <property type="project" value="UniProtKB-SubCell"/>
</dbReference>
<evidence type="ECO:0000313" key="7">
    <source>
        <dbReference type="Proteomes" id="UP000516437"/>
    </source>
</evidence>
<dbReference type="EMBL" id="RXIC02000019">
    <property type="protein sequence ID" value="KAB1225393.1"/>
    <property type="molecule type" value="Genomic_DNA"/>
</dbReference>
<dbReference type="PROSITE" id="PS50096">
    <property type="entry name" value="IQ"/>
    <property type="match status" value="1"/>
</dbReference>
<evidence type="ECO:0000256" key="1">
    <source>
        <dbReference type="ARBA" id="ARBA00004123"/>
    </source>
</evidence>
<dbReference type="AlphaFoldDB" id="A0A6A1WKY1"/>
<accession>A0A6A1WKY1</accession>
<keyword evidence="7" id="KW-1185">Reference proteome</keyword>
<reference evidence="6 7" key="1">
    <citation type="journal article" date="2019" name="Plant Biotechnol. J.">
        <title>The red bayberry genome and genetic basis of sex determination.</title>
        <authorList>
            <person name="Jia H.M."/>
            <person name="Jia H.J."/>
            <person name="Cai Q.L."/>
            <person name="Wang Y."/>
            <person name="Zhao H.B."/>
            <person name="Yang W.F."/>
            <person name="Wang G.Y."/>
            <person name="Li Y.H."/>
            <person name="Zhan D.L."/>
            <person name="Shen Y.T."/>
            <person name="Niu Q.F."/>
            <person name="Chang L."/>
            <person name="Qiu J."/>
            <person name="Zhao L."/>
            <person name="Xie H.B."/>
            <person name="Fu W.Y."/>
            <person name="Jin J."/>
            <person name="Li X.W."/>
            <person name="Jiao Y."/>
            <person name="Zhou C.C."/>
            <person name="Tu T."/>
            <person name="Chai C.Y."/>
            <person name="Gao J.L."/>
            <person name="Fan L.J."/>
            <person name="van de Weg E."/>
            <person name="Wang J.Y."/>
            <person name="Gao Z.S."/>
        </authorList>
    </citation>
    <scope>NUCLEOTIDE SEQUENCE [LARGE SCALE GENOMIC DNA]</scope>
    <source>
        <tissue evidence="6">Leaves</tissue>
    </source>
</reference>
<dbReference type="CDD" id="cd23767">
    <property type="entry name" value="IQCD"/>
    <property type="match status" value="1"/>
</dbReference>
<dbReference type="PANTHER" id="PTHR31250">
    <property type="entry name" value="IQ DOMAIN-CONTAINING PROTEIN IQM3"/>
    <property type="match status" value="1"/>
</dbReference>
<feature type="region of interest" description="Disordered" evidence="5">
    <location>
        <begin position="268"/>
        <end position="288"/>
    </location>
</feature>
<evidence type="ECO:0000256" key="5">
    <source>
        <dbReference type="SAM" id="MobiDB-lite"/>
    </source>
</evidence>
<evidence type="ECO:0000256" key="4">
    <source>
        <dbReference type="ARBA" id="ARBA00023242"/>
    </source>
</evidence>
<feature type="region of interest" description="Disordered" evidence="5">
    <location>
        <begin position="1"/>
        <end position="26"/>
    </location>
</feature>
<comment type="caution">
    <text evidence="6">The sequence shown here is derived from an EMBL/GenBank/DDBJ whole genome shotgun (WGS) entry which is preliminary data.</text>
</comment>
<evidence type="ECO:0000256" key="2">
    <source>
        <dbReference type="ARBA" id="ARBA00004496"/>
    </source>
</evidence>
<keyword evidence="4" id="KW-0539">Nucleus</keyword>
<proteinExistence type="predicted"/>
<evidence type="ECO:0008006" key="8">
    <source>
        <dbReference type="Google" id="ProtNLM"/>
    </source>
</evidence>
<protein>
    <recommendedName>
        <fullName evidence="8">IQ domain-containing protein IQM3</fullName>
    </recommendedName>
</protein>
<dbReference type="Proteomes" id="UP000516437">
    <property type="component" value="Chromosome 1"/>
</dbReference>
<evidence type="ECO:0000256" key="3">
    <source>
        <dbReference type="ARBA" id="ARBA00022490"/>
    </source>
</evidence>
<dbReference type="PANTHER" id="PTHR31250:SF10">
    <property type="entry name" value="IQ DOMAIN-CONTAINING PROTEIN IQM3"/>
    <property type="match status" value="1"/>
</dbReference>
<organism evidence="6 7">
    <name type="scientific">Morella rubra</name>
    <name type="common">Chinese bayberry</name>
    <dbReference type="NCBI Taxonomy" id="262757"/>
    <lineage>
        <taxon>Eukaryota</taxon>
        <taxon>Viridiplantae</taxon>
        <taxon>Streptophyta</taxon>
        <taxon>Embryophyta</taxon>
        <taxon>Tracheophyta</taxon>
        <taxon>Spermatophyta</taxon>
        <taxon>Magnoliopsida</taxon>
        <taxon>eudicotyledons</taxon>
        <taxon>Gunneridae</taxon>
        <taxon>Pentapetalae</taxon>
        <taxon>rosids</taxon>
        <taxon>fabids</taxon>
        <taxon>Fagales</taxon>
        <taxon>Myricaceae</taxon>
        <taxon>Morella</taxon>
    </lineage>
</organism>
<evidence type="ECO:0000313" key="6">
    <source>
        <dbReference type="EMBL" id="KAB1225393.1"/>
    </source>
</evidence>